<proteinExistence type="predicted"/>
<dbReference type="EMBL" id="ATBP01000156">
    <property type="protein sequence ID" value="ETR72357.1"/>
    <property type="molecule type" value="Genomic_DNA"/>
</dbReference>
<evidence type="ECO:0000313" key="2">
    <source>
        <dbReference type="EMBL" id="ETR72357.1"/>
    </source>
</evidence>
<name>A0A1V1PBV0_9BACT</name>
<evidence type="ECO:0000313" key="3">
    <source>
        <dbReference type="Proteomes" id="UP000189670"/>
    </source>
</evidence>
<dbReference type="Proteomes" id="UP000189670">
    <property type="component" value="Unassembled WGS sequence"/>
</dbReference>
<dbReference type="AlphaFoldDB" id="A0A1V1PBV0"/>
<gene>
    <name evidence="2" type="ORF">OMM_01782</name>
</gene>
<dbReference type="SUPFAM" id="SSF81593">
    <property type="entry name" value="Nucleotidyltransferase substrate binding subunit/domain"/>
    <property type="match status" value="1"/>
</dbReference>
<dbReference type="Pfam" id="PF05168">
    <property type="entry name" value="HEPN"/>
    <property type="match status" value="1"/>
</dbReference>
<dbReference type="PROSITE" id="PS50910">
    <property type="entry name" value="HEPN"/>
    <property type="match status" value="1"/>
</dbReference>
<organism evidence="2 3">
    <name type="scientific">Candidatus Magnetoglobus multicellularis str. Araruama</name>
    <dbReference type="NCBI Taxonomy" id="890399"/>
    <lineage>
        <taxon>Bacteria</taxon>
        <taxon>Pseudomonadati</taxon>
        <taxon>Thermodesulfobacteriota</taxon>
        <taxon>Desulfobacteria</taxon>
        <taxon>Desulfobacterales</taxon>
        <taxon>Desulfobacteraceae</taxon>
        <taxon>Candidatus Magnetoglobus</taxon>
    </lineage>
</organism>
<dbReference type="SMART" id="SM00748">
    <property type="entry name" value="HEPN"/>
    <property type="match status" value="1"/>
</dbReference>
<comment type="caution">
    <text evidence="2">The sequence shown here is derived from an EMBL/GenBank/DDBJ whole genome shotgun (WGS) entry which is preliminary data.</text>
</comment>
<dbReference type="Gene3D" id="1.20.120.330">
    <property type="entry name" value="Nucleotidyltransferases domain 2"/>
    <property type="match status" value="1"/>
</dbReference>
<dbReference type="InterPro" id="IPR007842">
    <property type="entry name" value="HEPN_dom"/>
</dbReference>
<protein>
    <submittedName>
        <fullName evidence="2">HEPN domain containing protein</fullName>
    </submittedName>
</protein>
<evidence type="ECO:0000259" key="1">
    <source>
        <dbReference type="PROSITE" id="PS50910"/>
    </source>
</evidence>
<reference evidence="3" key="1">
    <citation type="submission" date="2012-11" db="EMBL/GenBank/DDBJ databases">
        <authorList>
            <person name="Lucero-Rivera Y.E."/>
            <person name="Tovar-Ramirez D."/>
        </authorList>
    </citation>
    <scope>NUCLEOTIDE SEQUENCE [LARGE SCALE GENOMIC DNA]</scope>
    <source>
        <strain evidence="3">Araruama</strain>
    </source>
</reference>
<accession>A0A1V1PBV0</accession>
<feature type="domain" description="HEPN" evidence="1">
    <location>
        <begin position="46"/>
        <end position="156"/>
    </location>
</feature>
<sequence length="167" mass="19967">MVIYFFIKILYFILNVTKLDNNFLIPSSQVHSEFVMTINEHIKHWLNGADHDIQVSQNLFKMGNYDWCLFIGHIVVEKTLKAIYVQNNQNKIPPKTHRLVKLAQLSSVPLTKEQKILFDEITDFNIEARYPQYKKEFYKICTKEYANHYLNKILEIHKWLKSHIKLI</sequence>